<dbReference type="GO" id="GO:0003677">
    <property type="term" value="F:DNA binding"/>
    <property type="evidence" value="ECO:0007669"/>
    <property type="project" value="InterPro"/>
</dbReference>
<feature type="compositionally biased region" description="Basic and acidic residues" evidence="1">
    <location>
        <begin position="108"/>
        <end position="118"/>
    </location>
</feature>
<dbReference type="AlphaFoldDB" id="A0A917W7D0"/>
<dbReference type="Gene3D" id="1.10.260.40">
    <property type="entry name" value="lambda repressor-like DNA-binding domains"/>
    <property type="match status" value="1"/>
</dbReference>
<sequence length="118" mass="12561">MVLVLIPNFAERAQVAIDFSGLNGPQLRTAMAAAGCELSKNHCYKLIRGEILDPRFSTVAAVIVATGVPSSWFFDPDIGGAATPTSLARYIQREEASTGLAHPHGARSQREHGNDEAG</sequence>
<name>A0A917W7D0_9ACTN</name>
<organism evidence="2 3">
    <name type="scientific">Microlunatus endophyticus</name>
    <dbReference type="NCBI Taxonomy" id="1716077"/>
    <lineage>
        <taxon>Bacteria</taxon>
        <taxon>Bacillati</taxon>
        <taxon>Actinomycetota</taxon>
        <taxon>Actinomycetes</taxon>
        <taxon>Propionibacteriales</taxon>
        <taxon>Propionibacteriaceae</taxon>
        <taxon>Microlunatus</taxon>
    </lineage>
</organism>
<dbReference type="Proteomes" id="UP000613840">
    <property type="component" value="Unassembled WGS sequence"/>
</dbReference>
<evidence type="ECO:0000313" key="3">
    <source>
        <dbReference type="Proteomes" id="UP000613840"/>
    </source>
</evidence>
<keyword evidence="3" id="KW-1185">Reference proteome</keyword>
<feature type="region of interest" description="Disordered" evidence="1">
    <location>
        <begin position="93"/>
        <end position="118"/>
    </location>
</feature>
<reference evidence="2" key="2">
    <citation type="submission" date="2020-09" db="EMBL/GenBank/DDBJ databases">
        <authorList>
            <person name="Sun Q."/>
            <person name="Zhou Y."/>
        </authorList>
    </citation>
    <scope>NUCLEOTIDE SEQUENCE</scope>
    <source>
        <strain evidence="2">CGMCC 4.7306</strain>
    </source>
</reference>
<gene>
    <name evidence="2" type="ORF">GCM10011575_34990</name>
</gene>
<dbReference type="EMBL" id="BMMZ01000009">
    <property type="protein sequence ID" value="GGL73646.1"/>
    <property type="molecule type" value="Genomic_DNA"/>
</dbReference>
<comment type="caution">
    <text evidence="2">The sequence shown here is derived from an EMBL/GenBank/DDBJ whole genome shotgun (WGS) entry which is preliminary data.</text>
</comment>
<evidence type="ECO:0000256" key="1">
    <source>
        <dbReference type="SAM" id="MobiDB-lite"/>
    </source>
</evidence>
<reference evidence="2" key="1">
    <citation type="journal article" date="2014" name="Int. J. Syst. Evol. Microbiol.">
        <title>Complete genome sequence of Corynebacterium casei LMG S-19264T (=DSM 44701T), isolated from a smear-ripened cheese.</title>
        <authorList>
            <consortium name="US DOE Joint Genome Institute (JGI-PGF)"/>
            <person name="Walter F."/>
            <person name="Albersmeier A."/>
            <person name="Kalinowski J."/>
            <person name="Ruckert C."/>
        </authorList>
    </citation>
    <scope>NUCLEOTIDE SEQUENCE</scope>
    <source>
        <strain evidence="2">CGMCC 4.7306</strain>
    </source>
</reference>
<accession>A0A917W7D0</accession>
<protein>
    <submittedName>
        <fullName evidence="2">Uncharacterized protein</fullName>
    </submittedName>
</protein>
<proteinExistence type="predicted"/>
<evidence type="ECO:0000313" key="2">
    <source>
        <dbReference type="EMBL" id="GGL73646.1"/>
    </source>
</evidence>
<dbReference type="InterPro" id="IPR010982">
    <property type="entry name" value="Lambda_DNA-bd_dom_sf"/>
</dbReference>